<dbReference type="EMBL" id="HBUF01583016">
    <property type="protein sequence ID" value="CAG6770833.1"/>
    <property type="molecule type" value="Transcribed_RNA"/>
</dbReference>
<dbReference type="EMBL" id="HBUF01386749">
    <property type="protein sequence ID" value="CAG6732408.1"/>
    <property type="molecule type" value="Transcribed_RNA"/>
</dbReference>
<name>A0A8D9AR79_9HEMI</name>
<protein>
    <submittedName>
        <fullName evidence="1">Uncharacterized protein</fullName>
    </submittedName>
</protein>
<organism evidence="1">
    <name type="scientific">Cacopsylla melanoneura</name>
    <dbReference type="NCBI Taxonomy" id="428564"/>
    <lineage>
        <taxon>Eukaryota</taxon>
        <taxon>Metazoa</taxon>
        <taxon>Ecdysozoa</taxon>
        <taxon>Arthropoda</taxon>
        <taxon>Hexapoda</taxon>
        <taxon>Insecta</taxon>
        <taxon>Pterygota</taxon>
        <taxon>Neoptera</taxon>
        <taxon>Paraneoptera</taxon>
        <taxon>Hemiptera</taxon>
        <taxon>Sternorrhyncha</taxon>
        <taxon>Psylloidea</taxon>
        <taxon>Psyllidae</taxon>
        <taxon>Psyllinae</taxon>
        <taxon>Cacopsylla</taxon>
    </lineage>
</organism>
<dbReference type="EMBL" id="HBUF01226640">
    <property type="protein sequence ID" value="CAG6671683.1"/>
    <property type="molecule type" value="Transcribed_RNA"/>
</dbReference>
<accession>A0A8D9AR79</accession>
<dbReference type="AlphaFoldDB" id="A0A8D9AR79"/>
<dbReference type="EMBL" id="HBUF01583013">
    <property type="protein sequence ID" value="CAG6770825.1"/>
    <property type="molecule type" value="Transcribed_RNA"/>
</dbReference>
<reference evidence="1" key="1">
    <citation type="submission" date="2021-05" db="EMBL/GenBank/DDBJ databases">
        <authorList>
            <person name="Alioto T."/>
            <person name="Alioto T."/>
            <person name="Gomez Garrido J."/>
        </authorList>
    </citation>
    <scope>NUCLEOTIDE SEQUENCE</scope>
</reference>
<dbReference type="EMBL" id="HBUF01583014">
    <property type="protein sequence ID" value="CAG6770827.1"/>
    <property type="molecule type" value="Transcribed_RNA"/>
</dbReference>
<sequence>MDSTFNTSHQSTTQLIFSTCISDFMLGYFNDTFGQNTSETLANLNRSHTWTFVKSSQSTSHQRMYLFPGNSLIIQQTCQVCHRATKTMTCTSKSKQEVSPLF</sequence>
<dbReference type="EMBL" id="HBUF01583015">
    <property type="protein sequence ID" value="CAG6770830.1"/>
    <property type="molecule type" value="Transcribed_RNA"/>
</dbReference>
<dbReference type="EMBL" id="HBUF01386748">
    <property type="protein sequence ID" value="CAG6732407.1"/>
    <property type="molecule type" value="Transcribed_RNA"/>
</dbReference>
<dbReference type="EMBL" id="HBUF01226641">
    <property type="protein sequence ID" value="CAG6671684.1"/>
    <property type="molecule type" value="Transcribed_RNA"/>
</dbReference>
<evidence type="ECO:0000313" key="1">
    <source>
        <dbReference type="EMBL" id="CAG6770825.1"/>
    </source>
</evidence>
<dbReference type="EMBL" id="HBUF01583017">
    <property type="protein sequence ID" value="CAG6770835.1"/>
    <property type="molecule type" value="Transcribed_RNA"/>
</dbReference>
<proteinExistence type="predicted"/>